<dbReference type="AlphaFoldDB" id="A0AAQ3SES8"/>
<proteinExistence type="predicted"/>
<sequence>MYMISLLDLPISIKGKARLLLMGMDKRRRYHNAKWSVLYRTKDHGGLGIFDLGIRNTALLCKWLFELLCSDGTRQ</sequence>
<name>A0AAQ3SES8_PASNO</name>
<gene>
    <name evidence="1" type="ORF">U9M48_004393</name>
</gene>
<evidence type="ECO:0000313" key="2">
    <source>
        <dbReference type="Proteomes" id="UP001341281"/>
    </source>
</evidence>
<dbReference type="Proteomes" id="UP001341281">
    <property type="component" value="Chromosome 01"/>
</dbReference>
<protein>
    <submittedName>
        <fullName evidence="1">Uncharacterized protein</fullName>
    </submittedName>
</protein>
<accession>A0AAQ3SES8</accession>
<reference evidence="1 2" key="1">
    <citation type="submission" date="2024-02" db="EMBL/GenBank/DDBJ databases">
        <title>High-quality chromosome-scale genome assembly of Pensacola bahiagrass (Paspalum notatum Flugge var. saurae).</title>
        <authorList>
            <person name="Vega J.M."/>
            <person name="Podio M."/>
            <person name="Orjuela J."/>
            <person name="Siena L.A."/>
            <person name="Pessino S.C."/>
            <person name="Combes M.C."/>
            <person name="Mariac C."/>
            <person name="Albertini E."/>
            <person name="Pupilli F."/>
            <person name="Ortiz J.P.A."/>
            <person name="Leblanc O."/>
        </authorList>
    </citation>
    <scope>NUCLEOTIDE SEQUENCE [LARGE SCALE GENOMIC DNA]</scope>
    <source>
        <strain evidence="1">R1</strain>
        <tissue evidence="1">Leaf</tissue>
    </source>
</reference>
<dbReference type="EMBL" id="CP144745">
    <property type="protein sequence ID" value="WVZ53453.1"/>
    <property type="molecule type" value="Genomic_DNA"/>
</dbReference>
<organism evidence="1 2">
    <name type="scientific">Paspalum notatum var. saurae</name>
    <dbReference type="NCBI Taxonomy" id="547442"/>
    <lineage>
        <taxon>Eukaryota</taxon>
        <taxon>Viridiplantae</taxon>
        <taxon>Streptophyta</taxon>
        <taxon>Embryophyta</taxon>
        <taxon>Tracheophyta</taxon>
        <taxon>Spermatophyta</taxon>
        <taxon>Magnoliopsida</taxon>
        <taxon>Liliopsida</taxon>
        <taxon>Poales</taxon>
        <taxon>Poaceae</taxon>
        <taxon>PACMAD clade</taxon>
        <taxon>Panicoideae</taxon>
        <taxon>Andropogonodae</taxon>
        <taxon>Paspaleae</taxon>
        <taxon>Paspalinae</taxon>
        <taxon>Paspalum</taxon>
    </lineage>
</organism>
<evidence type="ECO:0000313" key="1">
    <source>
        <dbReference type="EMBL" id="WVZ53453.1"/>
    </source>
</evidence>
<keyword evidence="2" id="KW-1185">Reference proteome</keyword>